<feature type="domain" description="YvbJ-like NTF2-like" evidence="4">
    <location>
        <begin position="346"/>
        <end position="470"/>
    </location>
</feature>
<dbReference type="PANTHER" id="PTHR40038:SF1">
    <property type="entry name" value="MEMBRANE-ASSOCIATED PROTEIN TCAA"/>
    <property type="match status" value="1"/>
</dbReference>
<accession>A0ABY7BK80</accession>
<proteinExistence type="predicted"/>
<evidence type="ECO:0000313" key="5">
    <source>
        <dbReference type="EMBL" id="WAM31986.1"/>
    </source>
</evidence>
<evidence type="ECO:0000259" key="2">
    <source>
        <dbReference type="Pfam" id="PF22813"/>
    </source>
</evidence>
<evidence type="ECO:0000256" key="1">
    <source>
        <dbReference type="SAM" id="Phobius"/>
    </source>
</evidence>
<evidence type="ECO:0000259" key="4">
    <source>
        <dbReference type="Pfam" id="PF25155"/>
    </source>
</evidence>
<dbReference type="PANTHER" id="PTHR40038">
    <property type="entry name" value="MEMBRANE-ASSOCIATED PROTEIN TCAA"/>
    <property type="match status" value="1"/>
</dbReference>
<protein>
    <submittedName>
        <fullName evidence="5">Zinc ribbon domain-containing protein</fullName>
    </submittedName>
</protein>
<keyword evidence="6" id="KW-1185">Reference proteome</keyword>
<dbReference type="Pfam" id="PF25155">
    <property type="entry name" value="NTF2_YvbJ"/>
    <property type="match status" value="1"/>
</dbReference>
<dbReference type="Proteomes" id="UP001164745">
    <property type="component" value="Chromosome"/>
</dbReference>
<dbReference type="EMBL" id="CP113864">
    <property type="protein sequence ID" value="WAM31986.1"/>
    <property type="molecule type" value="Genomic_DNA"/>
</dbReference>
<reference evidence="5" key="1">
    <citation type="submission" date="2022-12" db="EMBL/GenBank/DDBJ databases">
        <authorList>
            <person name="Bing R.G."/>
            <person name="Willard D.J."/>
            <person name="Manesh M.J.H."/>
            <person name="Laemthong T."/>
            <person name="Crosby J.R."/>
            <person name="Kelly R.M."/>
        </authorList>
    </citation>
    <scope>NUCLEOTIDE SEQUENCE</scope>
    <source>
        <strain evidence="5">DSM 8991</strain>
    </source>
</reference>
<dbReference type="InterPro" id="IPR054529">
    <property type="entry name" value="TcaA_2nd"/>
</dbReference>
<dbReference type="Pfam" id="PF22813">
    <property type="entry name" value="TcaA_2nd"/>
    <property type="match status" value="1"/>
</dbReference>
<keyword evidence="1" id="KW-0812">Transmembrane</keyword>
<feature type="domain" description="TcaA second" evidence="2">
    <location>
        <begin position="65"/>
        <end position="178"/>
    </location>
</feature>
<name>A0ABY7BK80_9FIRM</name>
<dbReference type="InterPro" id="IPR054530">
    <property type="entry name" value="TcaA_4th"/>
</dbReference>
<organism evidence="5 6">
    <name type="scientific">Caldicellulosiruptor naganoensis</name>
    <dbReference type="NCBI Taxonomy" id="29324"/>
    <lineage>
        <taxon>Bacteria</taxon>
        <taxon>Bacillati</taxon>
        <taxon>Bacillota</taxon>
        <taxon>Bacillota incertae sedis</taxon>
        <taxon>Caldicellulosiruptorales</taxon>
        <taxon>Caldicellulosiruptoraceae</taxon>
        <taxon>Caldicellulosiruptor</taxon>
    </lineage>
</organism>
<dbReference type="Pfam" id="PF22820">
    <property type="entry name" value="TcaA_3rd_4th"/>
    <property type="match status" value="1"/>
</dbReference>
<sequence length="496" mass="57098">MNSSKTFLDKYFEDSSEFKNMTFNINVNFKKLKLNKKQIIPIICMSCFIIVFITIGIIFSSLNSPEKAYTNFKNAIEQKNVNLLSEWLCFENGDKIDKNYLEKLLQLMDEESTYKTTVLEKLKNDVYIITGEKPREKGASLLDTLVAEAVANFDSNFNDFSIKPVGNVLFFFPKYRVVPKQYFIEVSCDTKGAKIYLDGREKGTILDTSSLLSFGPFVPGKYYNVEAKYSGKYVTLSDSDQVTLCHNFSNKNKILVELNLNPIYVAVEFDFEDAELIVDGKKTGIKVKEAKNFGPVSSNNEFAAMVALPIGTVKTQSKRVDTWSGKVTIPTLVANDDVNKPIFEKIANTINEFNKSWALAMSVEDVNRIVYCSDELKQYYQENRINEWKQNGKKYIGKPTKMIYNFGTLTLLKDGENFGFNVTIKEYWKFAVYSKDESPPNLDNIDEEEETHVYTMWWDNNSKCFKIKDISSKWFYDWPDDGRIEEYKLDEGSVIQ</sequence>
<keyword evidence="1" id="KW-1133">Transmembrane helix</keyword>
<keyword evidence="1" id="KW-0472">Membrane</keyword>
<gene>
    <name evidence="5" type="ORF">OTJ99_000474</name>
</gene>
<dbReference type="InterPro" id="IPR056902">
    <property type="entry name" value="NTF2_YvbJ"/>
</dbReference>
<evidence type="ECO:0000259" key="3">
    <source>
        <dbReference type="Pfam" id="PF22820"/>
    </source>
</evidence>
<feature type="transmembrane region" description="Helical" evidence="1">
    <location>
        <begin position="39"/>
        <end position="62"/>
    </location>
</feature>
<dbReference type="RefSeq" id="WP_052671483.1">
    <property type="nucleotide sequence ID" value="NZ_CP113864.1"/>
</dbReference>
<feature type="domain" description="TcaA 4th" evidence="3">
    <location>
        <begin position="264"/>
        <end position="328"/>
    </location>
</feature>
<evidence type="ECO:0000313" key="6">
    <source>
        <dbReference type="Proteomes" id="UP001164745"/>
    </source>
</evidence>